<dbReference type="RefSeq" id="WP_184585500.1">
    <property type="nucleotide sequence ID" value="NZ_JACHLI010000001.1"/>
</dbReference>
<sequence length="129" mass="15250">MREVTIDDFIMPEFRGKKPEDYERREDGKIVRKDRWETAVQQIREIVRVDSRNWEVGDVVAAVESLAADLNDWNRIDDYDDLPEKDGVFHLRLEDGSILRKVVFNRQSKSWTWLGATLSESPQAWRDVQ</sequence>
<gene>
    <name evidence="1" type="ORF">HNP46_000033</name>
</gene>
<proteinExistence type="predicted"/>
<dbReference type="EMBL" id="JACHLI010000001">
    <property type="protein sequence ID" value="MBB4861222.1"/>
    <property type="molecule type" value="Genomic_DNA"/>
</dbReference>
<organism evidence="1 2">
    <name type="scientific">Pseudomonas nitroreducens</name>
    <dbReference type="NCBI Taxonomy" id="46680"/>
    <lineage>
        <taxon>Bacteria</taxon>
        <taxon>Pseudomonadati</taxon>
        <taxon>Pseudomonadota</taxon>
        <taxon>Gammaproteobacteria</taxon>
        <taxon>Pseudomonadales</taxon>
        <taxon>Pseudomonadaceae</taxon>
        <taxon>Pseudomonas</taxon>
    </lineage>
</organism>
<comment type="caution">
    <text evidence="1">The sequence shown here is derived from an EMBL/GenBank/DDBJ whole genome shotgun (WGS) entry which is preliminary data.</text>
</comment>
<evidence type="ECO:0000313" key="2">
    <source>
        <dbReference type="Proteomes" id="UP000566995"/>
    </source>
</evidence>
<protein>
    <submittedName>
        <fullName evidence="1">Uncharacterized protein</fullName>
    </submittedName>
</protein>
<dbReference type="Proteomes" id="UP000566995">
    <property type="component" value="Unassembled WGS sequence"/>
</dbReference>
<dbReference type="AlphaFoldDB" id="A0A7W7KE94"/>
<reference evidence="1 2" key="1">
    <citation type="submission" date="2020-08" db="EMBL/GenBank/DDBJ databases">
        <title>Functional genomics of gut bacteria from endangered species of beetles.</title>
        <authorList>
            <person name="Carlos-Shanley C."/>
        </authorList>
    </citation>
    <scope>NUCLEOTIDE SEQUENCE [LARGE SCALE GENOMIC DNA]</scope>
    <source>
        <strain evidence="1 2">S00179</strain>
    </source>
</reference>
<name>A0A7W7KE94_PSENT</name>
<accession>A0A7W7KE94</accession>
<evidence type="ECO:0000313" key="1">
    <source>
        <dbReference type="EMBL" id="MBB4861222.1"/>
    </source>
</evidence>